<keyword evidence="3" id="KW-1185">Reference proteome</keyword>
<dbReference type="EMBL" id="MDYQ01000003">
    <property type="protein sequence ID" value="PRP89470.1"/>
    <property type="molecule type" value="Genomic_DNA"/>
</dbReference>
<accession>A0A2P6NZU1</accession>
<evidence type="ECO:0000313" key="2">
    <source>
        <dbReference type="EMBL" id="PRP89470.1"/>
    </source>
</evidence>
<sequence>MSNPLLIFLPREKQVFKWDKTLKWKPAGPVVDYLDLSAAIQGKPGSVGPIESTEVEDEQIEEEELSQDHLEVVSVQTIECAPDPKHHFDIIDRTEEFEDDFLANLEREIQSKTKKKRSIQQSTATQRPTKKIKTQTQPTKKMKDTSLSGRIKRLAGNPG</sequence>
<organism evidence="2 3">
    <name type="scientific">Planoprotostelium fungivorum</name>
    <dbReference type="NCBI Taxonomy" id="1890364"/>
    <lineage>
        <taxon>Eukaryota</taxon>
        <taxon>Amoebozoa</taxon>
        <taxon>Evosea</taxon>
        <taxon>Variosea</taxon>
        <taxon>Cavosteliida</taxon>
        <taxon>Cavosteliaceae</taxon>
        <taxon>Planoprotostelium</taxon>
    </lineage>
</organism>
<feature type="region of interest" description="Disordered" evidence="1">
    <location>
        <begin position="111"/>
        <end position="159"/>
    </location>
</feature>
<gene>
    <name evidence="2" type="ORF">PROFUN_01333</name>
</gene>
<dbReference type="Proteomes" id="UP000241769">
    <property type="component" value="Unassembled WGS sequence"/>
</dbReference>
<dbReference type="InParanoid" id="A0A2P6NZU1"/>
<evidence type="ECO:0000256" key="1">
    <source>
        <dbReference type="SAM" id="MobiDB-lite"/>
    </source>
</evidence>
<proteinExistence type="predicted"/>
<comment type="caution">
    <text evidence="2">The sequence shown here is derived from an EMBL/GenBank/DDBJ whole genome shotgun (WGS) entry which is preliminary data.</text>
</comment>
<protein>
    <submittedName>
        <fullName evidence="2">Uncharacterized protein</fullName>
    </submittedName>
</protein>
<evidence type="ECO:0000313" key="3">
    <source>
        <dbReference type="Proteomes" id="UP000241769"/>
    </source>
</evidence>
<dbReference type="AlphaFoldDB" id="A0A2P6NZU1"/>
<reference evidence="2 3" key="1">
    <citation type="journal article" date="2018" name="Genome Biol. Evol.">
        <title>Multiple Roots of Fruiting Body Formation in Amoebozoa.</title>
        <authorList>
            <person name="Hillmann F."/>
            <person name="Forbes G."/>
            <person name="Novohradska S."/>
            <person name="Ferling I."/>
            <person name="Riege K."/>
            <person name="Groth M."/>
            <person name="Westermann M."/>
            <person name="Marz M."/>
            <person name="Spaller T."/>
            <person name="Winckler T."/>
            <person name="Schaap P."/>
            <person name="Glockner G."/>
        </authorList>
    </citation>
    <scope>NUCLEOTIDE SEQUENCE [LARGE SCALE GENOMIC DNA]</scope>
    <source>
        <strain evidence="2 3">Jena</strain>
    </source>
</reference>
<name>A0A2P6NZU1_9EUKA</name>